<dbReference type="InterPro" id="IPR015158">
    <property type="entry name" value="Bud22_dom"/>
</dbReference>
<dbReference type="PANTHER" id="PTHR23325:SF1">
    <property type="entry name" value="SERUM RESPONSE FACTOR-BINDING PROTEIN 1"/>
    <property type="match status" value="1"/>
</dbReference>
<evidence type="ECO:0000256" key="1">
    <source>
        <dbReference type="ARBA" id="ARBA00023054"/>
    </source>
</evidence>
<feature type="compositionally biased region" description="Basic residues" evidence="2">
    <location>
        <begin position="310"/>
        <end position="319"/>
    </location>
</feature>
<dbReference type="GO" id="GO:0030686">
    <property type="term" value="C:90S preribosome"/>
    <property type="evidence" value="ECO:0007669"/>
    <property type="project" value="TreeGrafter"/>
</dbReference>
<feature type="compositionally biased region" description="Polar residues" evidence="2">
    <location>
        <begin position="267"/>
        <end position="286"/>
    </location>
</feature>
<feature type="compositionally biased region" description="Basic and acidic residues" evidence="2">
    <location>
        <begin position="299"/>
        <end position="309"/>
    </location>
</feature>
<dbReference type="GO" id="GO:0005634">
    <property type="term" value="C:nucleus"/>
    <property type="evidence" value="ECO:0007669"/>
    <property type="project" value="TreeGrafter"/>
</dbReference>
<comment type="caution">
    <text evidence="4">The sequence shown here is derived from an EMBL/GenBank/DDBJ whole genome shotgun (WGS) entry which is preliminary data.</text>
</comment>
<feature type="compositionally biased region" description="Basic and acidic residues" evidence="2">
    <location>
        <begin position="15"/>
        <end position="29"/>
    </location>
</feature>
<dbReference type="Pfam" id="PF09073">
    <property type="entry name" value="BUD22"/>
    <property type="match status" value="1"/>
</dbReference>
<dbReference type="PANTHER" id="PTHR23325">
    <property type="entry name" value="SERUM RESPONSE FACTOR-BINDING"/>
    <property type="match status" value="1"/>
</dbReference>
<dbReference type="GO" id="GO:0030490">
    <property type="term" value="P:maturation of SSU-rRNA"/>
    <property type="evidence" value="ECO:0007669"/>
    <property type="project" value="TreeGrafter"/>
</dbReference>
<evidence type="ECO:0000313" key="4">
    <source>
        <dbReference type="EMBL" id="KAF9077651.1"/>
    </source>
</evidence>
<protein>
    <submittedName>
        <fullName evidence="4">Bud-site selection protein</fullName>
    </submittedName>
</protein>
<accession>A0A9P5Q974</accession>
<dbReference type="EMBL" id="JADNRY010000003">
    <property type="protein sequence ID" value="KAF9077651.1"/>
    <property type="molecule type" value="Genomic_DNA"/>
</dbReference>
<dbReference type="InterPro" id="IPR037393">
    <property type="entry name" value="Bud22/SRFB1"/>
</dbReference>
<sequence>MKEDHQKKGVKRKRFEPLKEHHDLKEVRRAAKKAKTFETQKLVKKLKGLRLKDESDPSIAECEFQLQELKLINHEAIANTALRTKLTKDKVLSDNESMQAALSKELTANLLEPASGGTVAAKVQSRLLSSKILASEVAVAVEDLRAVIHPTTDHSQDGDISSALDESLPERPKKLKKMERIMEDEDVEMSVGEDDEEVAQVGDDEEMDADGWESGTVGDDEKEPDNGWESGSNAGESNGYMDEDLPSDSQAETKKSFVKVSPIAGPSKSSSKVVAGQSTFLPTLSTGFIRGSDSDWSDSDDKVADIAEKKNRRGQRARRAIWEKKYGRNANHKKKEAASNTTAEAERGRKRWSSSNVSSDRPLNKGGAGRRDVEASILPRQQDSGWEQRGKAASANRDSKPLHPSWEAKKKLSERQSAAIVPPTGRKIKFS</sequence>
<dbReference type="AlphaFoldDB" id="A0A9P5Q974"/>
<reference evidence="4" key="1">
    <citation type="submission" date="2020-11" db="EMBL/GenBank/DDBJ databases">
        <authorList>
            <consortium name="DOE Joint Genome Institute"/>
            <person name="Ahrendt S."/>
            <person name="Riley R."/>
            <person name="Andreopoulos W."/>
            <person name="Labutti K."/>
            <person name="Pangilinan J."/>
            <person name="Ruiz-Duenas F.J."/>
            <person name="Barrasa J.M."/>
            <person name="Sanchez-Garcia M."/>
            <person name="Camarero S."/>
            <person name="Miyauchi S."/>
            <person name="Serrano A."/>
            <person name="Linde D."/>
            <person name="Babiker R."/>
            <person name="Drula E."/>
            <person name="Ayuso-Fernandez I."/>
            <person name="Pacheco R."/>
            <person name="Padilla G."/>
            <person name="Ferreira P."/>
            <person name="Barriuso J."/>
            <person name="Kellner H."/>
            <person name="Castanera R."/>
            <person name="Alfaro M."/>
            <person name="Ramirez L."/>
            <person name="Pisabarro A.G."/>
            <person name="Kuo A."/>
            <person name="Tritt A."/>
            <person name="Lipzen A."/>
            <person name="He G."/>
            <person name="Yan M."/>
            <person name="Ng V."/>
            <person name="Cullen D."/>
            <person name="Martin F."/>
            <person name="Rosso M.-N."/>
            <person name="Henrissat B."/>
            <person name="Hibbett D."/>
            <person name="Martinez A.T."/>
            <person name="Grigoriev I.V."/>
        </authorList>
    </citation>
    <scope>NUCLEOTIDE SEQUENCE</scope>
    <source>
        <strain evidence="4">AH 40177</strain>
    </source>
</reference>
<dbReference type="Proteomes" id="UP000772434">
    <property type="component" value="Unassembled WGS sequence"/>
</dbReference>
<proteinExistence type="predicted"/>
<dbReference type="OrthoDB" id="3364872at2759"/>
<keyword evidence="1" id="KW-0175">Coiled coil</keyword>
<evidence type="ECO:0000313" key="5">
    <source>
        <dbReference type="Proteomes" id="UP000772434"/>
    </source>
</evidence>
<evidence type="ECO:0000256" key="2">
    <source>
        <dbReference type="SAM" id="MobiDB-lite"/>
    </source>
</evidence>
<feature type="compositionally biased region" description="Acidic residues" evidence="2">
    <location>
        <begin position="182"/>
        <end position="211"/>
    </location>
</feature>
<organism evidence="4 5">
    <name type="scientific">Rhodocollybia butyracea</name>
    <dbReference type="NCBI Taxonomy" id="206335"/>
    <lineage>
        <taxon>Eukaryota</taxon>
        <taxon>Fungi</taxon>
        <taxon>Dikarya</taxon>
        <taxon>Basidiomycota</taxon>
        <taxon>Agaricomycotina</taxon>
        <taxon>Agaricomycetes</taxon>
        <taxon>Agaricomycetidae</taxon>
        <taxon>Agaricales</taxon>
        <taxon>Marasmiineae</taxon>
        <taxon>Omphalotaceae</taxon>
        <taxon>Rhodocollybia</taxon>
    </lineage>
</organism>
<feature type="region of interest" description="Disordered" evidence="2">
    <location>
        <begin position="150"/>
        <end position="431"/>
    </location>
</feature>
<feature type="domain" description="Bud22" evidence="3">
    <location>
        <begin position="21"/>
        <end position="430"/>
    </location>
</feature>
<feature type="compositionally biased region" description="Basic and acidic residues" evidence="2">
    <location>
        <begin position="397"/>
        <end position="414"/>
    </location>
</feature>
<gene>
    <name evidence="4" type="ORF">BDP27DRAFT_1379430</name>
</gene>
<evidence type="ECO:0000259" key="3">
    <source>
        <dbReference type="Pfam" id="PF09073"/>
    </source>
</evidence>
<keyword evidence="5" id="KW-1185">Reference proteome</keyword>
<feature type="region of interest" description="Disordered" evidence="2">
    <location>
        <begin position="1"/>
        <end position="32"/>
    </location>
</feature>
<name>A0A9P5Q974_9AGAR</name>